<sequence>MPYAILAYNSSIHSFTKCRPLDLITGHFDPRDPIDIDISEHLLQQYSQDHKKRMNQVYDLINETSLHDRTQLTENRNKDREPEKEYCPDEQVFIRNPLASRQKLAPRFTQDTVLADLPIHIYTKKKRNPIAKSRLKRSPKDPTLLQDSNFVDHPST</sequence>
<evidence type="ECO:0000256" key="1">
    <source>
        <dbReference type="SAM" id="MobiDB-lite"/>
    </source>
</evidence>
<feature type="compositionally biased region" description="Basic and acidic residues" evidence="1">
    <location>
        <begin position="68"/>
        <end position="87"/>
    </location>
</feature>
<dbReference type="EMBL" id="CAJOBZ010000013">
    <property type="protein sequence ID" value="CAF4840143.1"/>
    <property type="molecule type" value="Genomic_DNA"/>
</dbReference>
<organism evidence="2 3">
    <name type="scientific">Pieris macdunnoughi</name>
    <dbReference type="NCBI Taxonomy" id="345717"/>
    <lineage>
        <taxon>Eukaryota</taxon>
        <taxon>Metazoa</taxon>
        <taxon>Ecdysozoa</taxon>
        <taxon>Arthropoda</taxon>
        <taxon>Hexapoda</taxon>
        <taxon>Insecta</taxon>
        <taxon>Pterygota</taxon>
        <taxon>Neoptera</taxon>
        <taxon>Endopterygota</taxon>
        <taxon>Lepidoptera</taxon>
        <taxon>Glossata</taxon>
        <taxon>Ditrysia</taxon>
        <taxon>Papilionoidea</taxon>
        <taxon>Pieridae</taxon>
        <taxon>Pierinae</taxon>
        <taxon>Pieris</taxon>
    </lineage>
</organism>
<dbReference type="AlphaFoldDB" id="A0A821RK20"/>
<feature type="region of interest" description="Disordered" evidence="1">
    <location>
        <begin position="128"/>
        <end position="156"/>
    </location>
</feature>
<feature type="compositionally biased region" description="Basic residues" evidence="1">
    <location>
        <begin position="128"/>
        <end position="137"/>
    </location>
</feature>
<feature type="region of interest" description="Disordered" evidence="1">
    <location>
        <begin position="68"/>
        <end position="89"/>
    </location>
</feature>
<reference evidence="2" key="1">
    <citation type="submission" date="2021-02" db="EMBL/GenBank/DDBJ databases">
        <authorList>
            <person name="Steward A R."/>
        </authorList>
    </citation>
    <scope>NUCLEOTIDE SEQUENCE</scope>
</reference>
<evidence type="ECO:0000313" key="2">
    <source>
        <dbReference type="EMBL" id="CAF4840143.1"/>
    </source>
</evidence>
<proteinExistence type="predicted"/>
<comment type="caution">
    <text evidence="2">The sequence shown here is derived from an EMBL/GenBank/DDBJ whole genome shotgun (WGS) entry which is preliminary data.</text>
</comment>
<dbReference type="OrthoDB" id="4369127at2759"/>
<gene>
    <name evidence="2" type="ORF">PMACD_LOCUS6083</name>
</gene>
<protein>
    <submittedName>
        <fullName evidence="2">Uncharacterized protein</fullName>
    </submittedName>
</protein>
<feature type="compositionally biased region" description="Polar residues" evidence="1">
    <location>
        <begin position="145"/>
        <end position="156"/>
    </location>
</feature>
<keyword evidence="3" id="KW-1185">Reference proteome</keyword>
<evidence type="ECO:0000313" key="3">
    <source>
        <dbReference type="Proteomes" id="UP000663880"/>
    </source>
</evidence>
<accession>A0A821RK20</accession>
<name>A0A821RK20_9NEOP</name>
<dbReference type="Proteomes" id="UP000663880">
    <property type="component" value="Unassembled WGS sequence"/>
</dbReference>